<dbReference type="Pfam" id="PF24626">
    <property type="entry name" value="SH3_Tf2-1"/>
    <property type="match status" value="2"/>
</dbReference>
<evidence type="ECO:0000256" key="4">
    <source>
        <dbReference type="ARBA" id="ARBA00022722"/>
    </source>
</evidence>
<dbReference type="GO" id="GO:0015074">
    <property type="term" value="P:DNA integration"/>
    <property type="evidence" value="ECO:0007669"/>
    <property type="project" value="UniProtKB-KW"/>
</dbReference>
<feature type="domain" description="Integrase catalytic" evidence="21">
    <location>
        <begin position="1143"/>
        <end position="1309"/>
    </location>
</feature>
<keyword evidence="17" id="KW-0175">Coiled coil</keyword>
<evidence type="ECO:0000256" key="18">
    <source>
        <dbReference type="SAM" id="MobiDB-lite"/>
    </source>
</evidence>
<keyword evidence="10" id="KW-0229">DNA integration</keyword>
<dbReference type="InterPro" id="IPR013103">
    <property type="entry name" value="RVT_2"/>
</dbReference>
<dbReference type="GO" id="GO:0003964">
    <property type="term" value="F:RNA-directed DNA polymerase activity"/>
    <property type="evidence" value="ECO:0007669"/>
    <property type="project" value="UniProtKB-KW"/>
</dbReference>
<dbReference type="GO" id="GO:0008270">
    <property type="term" value="F:zinc ion binding"/>
    <property type="evidence" value="ECO:0007669"/>
    <property type="project" value="UniProtKB-KW"/>
</dbReference>
<evidence type="ECO:0000259" key="20">
    <source>
        <dbReference type="PROSITE" id="PS50878"/>
    </source>
</evidence>
<protein>
    <submittedName>
        <fullName evidence="22">Reverse transcriptase domain</fullName>
    </submittedName>
</protein>
<dbReference type="Pfam" id="PF22936">
    <property type="entry name" value="Pol_BBD"/>
    <property type="match status" value="1"/>
</dbReference>
<keyword evidence="14" id="KW-0233">DNA recombination</keyword>
<dbReference type="InterPro" id="IPR041577">
    <property type="entry name" value="RT_RNaseH_2"/>
</dbReference>
<dbReference type="InterPro" id="IPR000477">
    <property type="entry name" value="RT_dom"/>
</dbReference>
<keyword evidence="11 22" id="KW-0695">RNA-directed DNA polymerase</keyword>
<evidence type="ECO:0000256" key="12">
    <source>
        <dbReference type="ARBA" id="ARBA00022932"/>
    </source>
</evidence>
<dbReference type="Pfam" id="PF08284">
    <property type="entry name" value="RVP_2"/>
    <property type="match status" value="1"/>
</dbReference>
<dbReference type="Pfam" id="PF03732">
    <property type="entry name" value="Retrotrans_gag"/>
    <property type="match status" value="1"/>
</dbReference>
<dbReference type="Pfam" id="PF17919">
    <property type="entry name" value="RT_RNaseH_2"/>
    <property type="match status" value="1"/>
</dbReference>
<dbReference type="PROSITE" id="PS50878">
    <property type="entry name" value="RT_POL"/>
    <property type="match status" value="1"/>
</dbReference>
<keyword evidence="13" id="KW-0238">DNA-binding</keyword>
<keyword evidence="1" id="KW-0645">Protease</keyword>
<evidence type="ECO:0000256" key="5">
    <source>
        <dbReference type="ARBA" id="ARBA00022723"/>
    </source>
</evidence>
<dbReference type="InterPro" id="IPR041588">
    <property type="entry name" value="Integrase_H2C2"/>
</dbReference>
<feature type="domain" description="Integrase catalytic" evidence="21">
    <location>
        <begin position="1755"/>
        <end position="1956"/>
    </location>
</feature>
<dbReference type="GO" id="GO:0004190">
    <property type="term" value="F:aspartic-type endopeptidase activity"/>
    <property type="evidence" value="ECO:0007669"/>
    <property type="project" value="UniProtKB-KW"/>
</dbReference>
<dbReference type="InterPro" id="IPR054722">
    <property type="entry name" value="PolX-like_BBD"/>
</dbReference>
<dbReference type="InterPro" id="IPR050951">
    <property type="entry name" value="Retrovirus_Pol_polyprotein"/>
</dbReference>
<evidence type="ECO:0000256" key="14">
    <source>
        <dbReference type="ARBA" id="ARBA00023172"/>
    </source>
</evidence>
<feature type="domain" description="Reverse transcriptase" evidence="20">
    <location>
        <begin position="637"/>
        <end position="816"/>
    </location>
</feature>
<gene>
    <name evidence="22" type="ORF">ISN45_Aa05g009340</name>
</gene>
<sequence length="2658" mass="302187">MGKSNKTGKSKKDKGKDVVEETLVAEETQVTNETSVEATLDGTNPAGPVAGQKSPVHQTPENSCATDGKENPNALPSAQEQWDTMKAMMAQMAALTKALVPDPVVEVKENKTDADADVDVEIVEVNLPTNSSRKRGDYLSLLAHVSKLGTKHFTGSSDPIVADEWRTRLKRNFNSTRCPEDYRKDIAIHFLEEDAHNWWLTVEKRKGDQIQTFANFEEEFNKKFFPPEAWDRLECAYLDLIQGNRTVREYDEEFNRLRRYVGRELEDEQSQVRRFICGQPSKSADKKRKWDKVDDTKSGAKRGECLTCGKNHGGICWKAIGACGRCGSKDHEIQNCPRMDSGQPKVLAEEPRTCYHCGKAGHFKRECPKLEVEKQAAQRANRSGNGLPSPPKRQAIAPRVYELSEDANNVENFRVITGTLCIGDVETHTLFDSGATHCFVSSEMVEKGGFKKEPNTEYGMVRAAGGQVMYPSGVVREISVVVNGVNMPTDLIVDQLKKHDVILGMDWLGKYKAHIDCHRGRIQFEREEGMLKFQGIRTTSGSLVISAIQAERMLEKGCEAYIATIITHEVGANAELKDIPIANEFADVFEAVSGLPPDRSDPFTIELEAGTTPISKAPYRMAPTEMAELKKQLEELLDKGFIRPSSSPWGAPVLFVKKKDGSFRLCIDYRGLNKVTIKNKYPLPRIDELLDQLGGAKWFSKIDLASGYHQIPIEPSDIRKTAFRTRYGHYEFVVMPFGLTNAPAAFMKMMNSVFREFLDEFVIIFIDDILVYSKGWKTHQNHLRVVLERLREQKLFAKLSKCSFWQRSIGFLGHIVSEQGVSVDPEKIKSIKDWPRPKNATEIRSFLDLAGYYRRFVKGFASMSQPMTRLTGKDTKFQWSEECEKSFSELKAMLTSAPVLVLPEEGEPYMVYTDASITGLGCVLMQKGSVIAYASRQLRKHEGNYPTHDLEMAAVVFALKIWWMEFVADYDLDIAYHPGKANQVADALSRRRFDVEAEKNQVDLVNMMGTLHLNALSKDLEPLGLGAADQADLLSRIRLAQEKDEELKTWAKNNKTEYQTSNNGTIVVNGRVCVPNDKGLKGEILKEAHQSKFSIHPGSNKMYRDLKRYYHWVGMKKDVAAWVAKCSTCQLVKAEHQVPSGLVQNLPMPEWKWDHVTMDFVTGLPTGIKSKHNAVWVVVDRLTKSAHFIAISETDGAEDIAARYIDEIVRLHGVPVSIVSDRDTRFTSHFWKAFQKALGMRVNLSTAYHPQMDGQSERTIQTLEDMLRACVLDWGGNWEKYLRLVEFAYNNSYQASIGMSPYEALYGRACRTPLCWTPVGERMLFGPKIMDETTEKMKFLKIKLKEAQNRQKSYADKRRKELKFQVGDLVYLKAVTYKGKGRFSTRKKLSPRYVGPYKVIERVGAVAYKLKLPPKLDAFHKVFHVSQLRKCLSEHEERVEDVPSELKENLTVEANPIRIVDRMEKGTRRKRISMIKVLWDCGGREETTWETENKMKADFPKWFKEMASSNLFASANSVVKFNGLNYEEWSEQIRFTLGVMTLDHAILTDEEPSAITEESSETEKSRYESWERSNRLCLNLMRMTMAESGKPSMPKTEKAKEFIKKIKECLQSDLADKSIVGGLMSELTTKKFDWSQPIHDHVTHMSNLASKLTTLGMEELKAMLVQEKGRLKKMKDQVAHLVGLGNASSRKGKPSIKDKRMEKTFVKGPESKIHKERKCFFCKKMGHFKKDCPKRKAWFDKKGTQHIYVCSELNLIEVPNNTWWLDSGATTHVSHIEQGFSSIQPIRGADQYLFMGNRMKARIEGIGTYRLILDTGCHVDLEGCLYVPECSRNLVSVFIDEVERQLDRKVKVVRSDRGGEFYGKFTESGQCPGPFAKLLESRGICAQYTMPGTPQQNGVAERRNRTLMDMVWSMLSNSSLPLSLWIYALKTATYVLNRVPSKAVPKTPFELWTGRKPSLRHLRVWGCPAEVKPYNPHEKKLDCRTVSGFFIGYPEKSKGYTFYCPNRSTEIVETGNARFIENGQTSGSGEPRKVDIQEIQVEVSSHDVPSKVVVPIVSVHSNDTIEQHDDVPIPLDEGTINEPVTIQEENNSVPQEPLRRSGRERRPAISNDYVVYAIESECDISLDEDPITFRKAMESENSEKWSIAAKEEIKYMGDNNVWDLVELPNGFKTVGSKWVFKTKRDLKGNLERYKARLVAKGFTQKYGIGYKETFSPVSKKDSLRIVLGLVANYDLELHQMDVKTAFLNGELEEEVYMDQPEGFVANDPFFGKIWRDTEQGIGSVYLIYDGFLFRGVHLCIPDCSLRLQIIRELHGEGHIGRDRTLKLVSSSYFWPTLRRDVERFIIRCGICQAAKGKSINSGLYLPLPIPTQPWVDLSMDFVLGLPRTQRGNDSIFVVVDRFSKMVHFIPCKKTTDAVQVAVLFFRDRDSRFLSHFWRSLWRLLRTKLDMSSAYHPQTDGQTEVTNRALGDLLRCLVGDNIKSWDSILCQAEFAHNRAVNRSTGFSPFKVVYGYLPRCPTDLGINPDRTRFHGRACDFIDDFATIHEQVHSNLESSTAKYKAAVDVHRRDVEFKVGDLVWAVLTKDRFKPGTYNKLNSRKIGPLEIVEKINNNAYRLKLPPHMHTADVFNVKHLVPFEAEDEDENSRANFLLTSGDLM</sequence>
<keyword evidence="5" id="KW-0479">Metal-binding</keyword>
<evidence type="ECO:0000256" key="1">
    <source>
        <dbReference type="ARBA" id="ARBA00022670"/>
    </source>
</evidence>
<evidence type="ECO:0000256" key="15">
    <source>
        <dbReference type="ARBA" id="ARBA00023268"/>
    </source>
</evidence>
<keyword evidence="2" id="KW-0808">Transferase</keyword>
<comment type="caution">
    <text evidence="22">The sequence shown here is derived from an EMBL/GenBank/DDBJ whole genome shotgun (WGS) entry which is preliminary data.</text>
</comment>
<dbReference type="Pfam" id="PF07727">
    <property type="entry name" value="RVT_2"/>
    <property type="match status" value="1"/>
</dbReference>
<dbReference type="Pfam" id="PF00078">
    <property type="entry name" value="RVT_1"/>
    <property type="match status" value="1"/>
</dbReference>
<feature type="region of interest" description="Disordered" evidence="18">
    <location>
        <begin position="1"/>
        <end position="76"/>
    </location>
</feature>
<keyword evidence="12" id="KW-0239">DNA-directed DNA polymerase</keyword>
<proteinExistence type="predicted"/>
<dbReference type="CDD" id="cd00303">
    <property type="entry name" value="retropepsin_like"/>
    <property type="match status" value="1"/>
</dbReference>
<evidence type="ECO:0000256" key="16">
    <source>
        <dbReference type="PROSITE-ProRule" id="PRU00047"/>
    </source>
</evidence>
<dbReference type="Pfam" id="PF17921">
    <property type="entry name" value="Integrase_H2C2"/>
    <property type="match status" value="2"/>
</dbReference>
<evidence type="ECO:0000313" key="22">
    <source>
        <dbReference type="EMBL" id="KAG7559337.1"/>
    </source>
</evidence>
<dbReference type="GO" id="GO:0003887">
    <property type="term" value="F:DNA-directed DNA polymerase activity"/>
    <property type="evidence" value="ECO:0007669"/>
    <property type="project" value="UniProtKB-KW"/>
</dbReference>
<evidence type="ECO:0000256" key="11">
    <source>
        <dbReference type="ARBA" id="ARBA00022918"/>
    </source>
</evidence>
<dbReference type="InterPro" id="IPR056924">
    <property type="entry name" value="SH3_Tf2-1"/>
</dbReference>
<evidence type="ECO:0000256" key="10">
    <source>
        <dbReference type="ARBA" id="ARBA00022908"/>
    </source>
</evidence>
<dbReference type="PROSITE" id="PS50994">
    <property type="entry name" value="INTEGRASE"/>
    <property type="match status" value="3"/>
</dbReference>
<evidence type="ECO:0000256" key="13">
    <source>
        <dbReference type="ARBA" id="ARBA00023125"/>
    </source>
</evidence>
<dbReference type="PROSITE" id="PS50158">
    <property type="entry name" value="ZF_CCHC"/>
    <property type="match status" value="2"/>
</dbReference>
<dbReference type="InterPro" id="IPR001584">
    <property type="entry name" value="Integrase_cat-core"/>
</dbReference>
<dbReference type="PANTHER" id="PTHR37984">
    <property type="entry name" value="PROTEIN CBG26694"/>
    <property type="match status" value="1"/>
</dbReference>
<dbReference type="Pfam" id="PF25597">
    <property type="entry name" value="SH3_retrovirus"/>
    <property type="match status" value="1"/>
</dbReference>
<dbReference type="GO" id="GO:0003677">
    <property type="term" value="F:DNA binding"/>
    <property type="evidence" value="ECO:0007669"/>
    <property type="project" value="UniProtKB-KW"/>
</dbReference>
<dbReference type="GO" id="GO:0006508">
    <property type="term" value="P:proteolysis"/>
    <property type="evidence" value="ECO:0007669"/>
    <property type="project" value="UniProtKB-KW"/>
</dbReference>
<dbReference type="GO" id="GO:0004519">
    <property type="term" value="F:endonuclease activity"/>
    <property type="evidence" value="ECO:0007669"/>
    <property type="project" value="UniProtKB-KW"/>
</dbReference>
<evidence type="ECO:0000256" key="6">
    <source>
        <dbReference type="ARBA" id="ARBA00022750"/>
    </source>
</evidence>
<dbReference type="InterPro" id="IPR005162">
    <property type="entry name" value="Retrotrans_gag_dom"/>
</dbReference>
<evidence type="ECO:0000256" key="9">
    <source>
        <dbReference type="ARBA" id="ARBA00022842"/>
    </source>
</evidence>
<evidence type="ECO:0000256" key="7">
    <source>
        <dbReference type="ARBA" id="ARBA00022759"/>
    </source>
</evidence>
<evidence type="ECO:0000259" key="21">
    <source>
        <dbReference type="PROSITE" id="PS50994"/>
    </source>
</evidence>
<dbReference type="Proteomes" id="UP000694240">
    <property type="component" value="Chromosome 10"/>
</dbReference>
<keyword evidence="3" id="KW-0548">Nucleotidyltransferase</keyword>
<feature type="coiled-coil region" evidence="17">
    <location>
        <begin position="1330"/>
        <end position="1357"/>
    </location>
</feature>
<dbReference type="InterPro" id="IPR057670">
    <property type="entry name" value="SH3_retrovirus"/>
</dbReference>
<dbReference type="GO" id="GO:0006310">
    <property type="term" value="P:DNA recombination"/>
    <property type="evidence" value="ECO:0007669"/>
    <property type="project" value="UniProtKB-KW"/>
</dbReference>
<organism evidence="22 23">
    <name type="scientific">Arabidopsis thaliana x Arabidopsis arenosa</name>
    <dbReference type="NCBI Taxonomy" id="1240361"/>
    <lineage>
        <taxon>Eukaryota</taxon>
        <taxon>Viridiplantae</taxon>
        <taxon>Streptophyta</taxon>
        <taxon>Embryophyta</taxon>
        <taxon>Tracheophyta</taxon>
        <taxon>Spermatophyta</taxon>
        <taxon>Magnoliopsida</taxon>
        <taxon>eudicotyledons</taxon>
        <taxon>Gunneridae</taxon>
        <taxon>Pentapetalae</taxon>
        <taxon>rosids</taxon>
        <taxon>malvids</taxon>
        <taxon>Brassicales</taxon>
        <taxon>Brassicaceae</taxon>
        <taxon>Camelineae</taxon>
        <taxon>Arabidopsis</taxon>
    </lineage>
</organism>
<evidence type="ECO:0000259" key="19">
    <source>
        <dbReference type="PROSITE" id="PS50158"/>
    </source>
</evidence>
<dbReference type="FunFam" id="3.10.10.10:FF:000007">
    <property type="entry name" value="Retrovirus-related Pol polyprotein from transposon 17.6-like Protein"/>
    <property type="match status" value="1"/>
</dbReference>
<dbReference type="SMART" id="SM00343">
    <property type="entry name" value="ZnF_C2HC"/>
    <property type="match status" value="3"/>
</dbReference>
<accession>A0A8T1ZIR9</accession>
<feature type="compositionally biased region" description="Polar residues" evidence="18">
    <location>
        <begin position="55"/>
        <end position="65"/>
    </location>
</feature>
<dbReference type="FunFam" id="3.30.70.270:FF:000020">
    <property type="entry name" value="Transposon Tf2-6 polyprotein-like Protein"/>
    <property type="match status" value="1"/>
</dbReference>
<keyword evidence="4" id="KW-0540">Nuclease</keyword>
<dbReference type="CDD" id="cd09274">
    <property type="entry name" value="RNase_HI_RT_Ty3"/>
    <property type="match status" value="1"/>
</dbReference>
<feature type="domain" description="CCHC-type" evidence="19">
    <location>
        <begin position="354"/>
        <end position="369"/>
    </location>
</feature>
<dbReference type="PANTHER" id="PTHR37984:SF5">
    <property type="entry name" value="PROTEIN NYNRIN-LIKE"/>
    <property type="match status" value="1"/>
</dbReference>
<dbReference type="CDD" id="cd01647">
    <property type="entry name" value="RT_LTR"/>
    <property type="match status" value="1"/>
</dbReference>
<dbReference type="EMBL" id="JAEFBK010000010">
    <property type="protein sequence ID" value="KAG7559337.1"/>
    <property type="molecule type" value="Genomic_DNA"/>
</dbReference>
<dbReference type="FunFam" id="3.30.420.10:FF:000032">
    <property type="entry name" value="Retrovirus-related Pol polyprotein from transposon 297-like Protein"/>
    <property type="match status" value="2"/>
</dbReference>
<dbReference type="InterPro" id="IPR001878">
    <property type="entry name" value="Znf_CCHC"/>
</dbReference>
<keyword evidence="9" id="KW-0460">Magnesium</keyword>
<dbReference type="Pfam" id="PF00098">
    <property type="entry name" value="zf-CCHC"/>
    <property type="match status" value="2"/>
</dbReference>
<feature type="domain" description="Integrase catalytic" evidence="21">
    <location>
        <begin position="2427"/>
        <end position="2515"/>
    </location>
</feature>
<name>A0A8T1ZIR9_9BRAS</name>
<keyword evidence="16" id="KW-0862">Zinc</keyword>
<reference evidence="22 23" key="1">
    <citation type="submission" date="2020-12" db="EMBL/GenBank/DDBJ databases">
        <title>Concerted genomic and epigenomic changes stabilize Arabidopsis allopolyploids.</title>
        <authorList>
            <person name="Chen Z."/>
        </authorList>
    </citation>
    <scope>NUCLEOTIDE SEQUENCE [LARGE SCALE GENOMIC DNA]</scope>
    <source>
        <strain evidence="22">Allo738</strain>
        <tissue evidence="22">Leaf</tissue>
    </source>
</reference>
<evidence type="ECO:0000256" key="2">
    <source>
        <dbReference type="ARBA" id="ARBA00022679"/>
    </source>
</evidence>
<evidence type="ECO:0000256" key="8">
    <source>
        <dbReference type="ARBA" id="ARBA00022801"/>
    </source>
</evidence>
<evidence type="ECO:0000256" key="17">
    <source>
        <dbReference type="SAM" id="Coils"/>
    </source>
</evidence>
<evidence type="ECO:0000313" key="23">
    <source>
        <dbReference type="Proteomes" id="UP000694240"/>
    </source>
</evidence>
<keyword evidence="7" id="KW-0255">Endonuclease</keyword>
<evidence type="ECO:0000256" key="3">
    <source>
        <dbReference type="ARBA" id="ARBA00022695"/>
    </source>
</evidence>
<keyword evidence="8" id="KW-0378">Hydrolase</keyword>
<feature type="compositionally biased region" description="Polar residues" evidence="18">
    <location>
        <begin position="28"/>
        <end position="37"/>
    </location>
</feature>
<keyword evidence="16" id="KW-0863">Zinc-finger</keyword>
<feature type="compositionally biased region" description="Basic residues" evidence="18">
    <location>
        <begin position="1"/>
        <end position="13"/>
    </location>
</feature>
<feature type="domain" description="CCHC-type" evidence="19">
    <location>
        <begin position="1717"/>
        <end position="1734"/>
    </location>
</feature>
<keyword evidence="15" id="KW-0511">Multifunctional enzyme</keyword>
<keyword evidence="6" id="KW-0064">Aspartyl protease</keyword>
<keyword evidence="23" id="KW-1185">Reference proteome</keyword>